<feature type="region of interest" description="Disordered" evidence="1">
    <location>
        <begin position="715"/>
        <end position="770"/>
    </location>
</feature>
<evidence type="ECO:0000256" key="1">
    <source>
        <dbReference type="SAM" id="MobiDB-lite"/>
    </source>
</evidence>
<evidence type="ECO:0000259" key="2">
    <source>
        <dbReference type="PROSITE" id="PS50011"/>
    </source>
</evidence>
<keyword evidence="4" id="KW-1185">Reference proteome</keyword>
<feature type="compositionally biased region" description="Low complexity" evidence="1">
    <location>
        <begin position="922"/>
        <end position="934"/>
    </location>
</feature>
<feature type="region of interest" description="Disordered" evidence="1">
    <location>
        <begin position="784"/>
        <end position="813"/>
    </location>
</feature>
<feature type="region of interest" description="Disordered" evidence="1">
    <location>
        <begin position="844"/>
        <end position="937"/>
    </location>
</feature>
<dbReference type="PANTHER" id="PTHR12984:SF6">
    <property type="entry name" value="SCY1-LIKE PROTEIN 2"/>
    <property type="match status" value="1"/>
</dbReference>
<evidence type="ECO:0000313" key="3">
    <source>
        <dbReference type="EMBL" id="CAK7266432.1"/>
    </source>
</evidence>
<dbReference type="Pfam" id="PF00069">
    <property type="entry name" value="Pkinase"/>
    <property type="match status" value="1"/>
</dbReference>
<accession>A0ABP0DH68</accession>
<keyword evidence="3" id="KW-0418">Kinase</keyword>
<dbReference type="EMBL" id="CAWUON010000018">
    <property type="protein sequence ID" value="CAK7266432.1"/>
    <property type="molecule type" value="Genomic_DNA"/>
</dbReference>
<dbReference type="InterPro" id="IPR000719">
    <property type="entry name" value="Prot_kinase_dom"/>
</dbReference>
<dbReference type="Gene3D" id="1.25.10.10">
    <property type="entry name" value="Leucine-rich Repeat Variant"/>
    <property type="match status" value="1"/>
</dbReference>
<dbReference type="PANTHER" id="PTHR12984">
    <property type="entry name" value="SCY1-RELATED S/T PROTEIN KINASE-LIKE"/>
    <property type="match status" value="1"/>
</dbReference>
<dbReference type="GO" id="GO:0016301">
    <property type="term" value="F:kinase activity"/>
    <property type="evidence" value="ECO:0007669"/>
    <property type="project" value="UniProtKB-KW"/>
</dbReference>
<dbReference type="SUPFAM" id="SSF56112">
    <property type="entry name" value="Protein kinase-like (PK-like)"/>
    <property type="match status" value="1"/>
</dbReference>
<feature type="compositionally biased region" description="Polar residues" evidence="1">
    <location>
        <begin position="715"/>
        <end position="724"/>
    </location>
</feature>
<evidence type="ECO:0000313" key="4">
    <source>
        <dbReference type="Proteomes" id="UP001642502"/>
    </source>
</evidence>
<keyword evidence="3" id="KW-0808">Transferase</keyword>
<dbReference type="Gene3D" id="3.30.200.20">
    <property type="entry name" value="Phosphorylase Kinase, domain 1"/>
    <property type="match status" value="1"/>
</dbReference>
<reference evidence="3 4" key="1">
    <citation type="submission" date="2024-01" db="EMBL/GenBank/DDBJ databases">
        <authorList>
            <person name="Allen C."/>
            <person name="Tagirdzhanova G."/>
        </authorList>
    </citation>
    <scope>NUCLEOTIDE SEQUENCE [LARGE SCALE GENOMIC DNA]</scope>
    <source>
        <strain evidence="3 4">CBS 119000</strain>
    </source>
</reference>
<gene>
    <name evidence="3" type="primary">ppk32</name>
    <name evidence="3" type="ORF">SEPCBS119000_002026</name>
</gene>
<feature type="compositionally biased region" description="Gly residues" evidence="1">
    <location>
        <begin position="738"/>
        <end position="749"/>
    </location>
</feature>
<dbReference type="CDD" id="cd14011">
    <property type="entry name" value="PK_SCY1_like"/>
    <property type="match status" value="1"/>
</dbReference>
<feature type="domain" description="Protein kinase" evidence="2">
    <location>
        <begin position="1"/>
        <end position="351"/>
    </location>
</feature>
<dbReference type="SMART" id="SM00220">
    <property type="entry name" value="S_TKc"/>
    <property type="match status" value="1"/>
</dbReference>
<feature type="compositionally biased region" description="Low complexity" evidence="1">
    <location>
        <begin position="858"/>
        <end position="897"/>
    </location>
</feature>
<feature type="compositionally biased region" description="Low complexity" evidence="1">
    <location>
        <begin position="784"/>
        <end position="811"/>
    </location>
</feature>
<dbReference type="Proteomes" id="UP001642502">
    <property type="component" value="Unassembled WGS sequence"/>
</dbReference>
<feature type="compositionally biased region" description="Polar residues" evidence="1">
    <location>
        <begin position="844"/>
        <end position="857"/>
    </location>
</feature>
<comment type="caution">
    <text evidence="3">The sequence shown here is derived from an EMBL/GenBank/DDBJ whole genome shotgun (WGS) entry which is preliminary data.</text>
</comment>
<dbReference type="PROSITE" id="PS50011">
    <property type="entry name" value="PROTEIN_KINASE_DOM"/>
    <property type="match status" value="1"/>
</dbReference>
<proteinExistence type="predicted"/>
<protein>
    <submittedName>
        <fullName evidence="3">Protein kinase domain-containing protein ppk32</fullName>
    </submittedName>
</protein>
<feature type="compositionally biased region" description="Low complexity" evidence="1">
    <location>
        <begin position="750"/>
        <end position="766"/>
    </location>
</feature>
<dbReference type="InterPro" id="IPR016024">
    <property type="entry name" value="ARM-type_fold"/>
</dbReference>
<name>A0ABP0DH68_9PEZI</name>
<dbReference type="SUPFAM" id="SSF48371">
    <property type="entry name" value="ARM repeat"/>
    <property type="match status" value="1"/>
</dbReference>
<organism evidence="3 4">
    <name type="scientific">Sporothrix epigloea</name>
    <dbReference type="NCBI Taxonomy" id="1892477"/>
    <lineage>
        <taxon>Eukaryota</taxon>
        <taxon>Fungi</taxon>
        <taxon>Dikarya</taxon>
        <taxon>Ascomycota</taxon>
        <taxon>Pezizomycotina</taxon>
        <taxon>Sordariomycetes</taxon>
        <taxon>Sordariomycetidae</taxon>
        <taxon>Ophiostomatales</taxon>
        <taxon>Ophiostomataceae</taxon>
        <taxon>Sporothrix</taxon>
    </lineage>
</organism>
<sequence>MFSNAFKSISSTINSGYTVAATPTSTAGPWKIHDAKKKSTGKAYSVFVFDRKSLDAHASSLGRSSAATFKRAADEVVERLKKEALSLARLRHPSILELVEPVEDTRGGGLQFATEAVTASLASLLQEKDEQEISNGSGRARASRYVTEDAEGVRRRREIEIDELEIQKGLLQLGKALEFLHENAGLVHGNLTPDAVLINAKSDWKISGLSFCGPVEIGASGPSASFQPVSIHEILNMDARLPRSVQLNLDYASPDLVMDNNLTPAADMFSLGLLCVALYNSPHRSPIEARASISTYKRAFSAAGAMPSTTNNFLSSRPLPRELAAHVLSRLITRRPPQRMTAKEFQTSEYFDNILVSTIRFLDAFPAKTHGEKSSFLRGLHKVLPSFPKSVMEKKVLPGLLDEMKDRELAPQILQNIFKIIELLPSAKRIFSDRVLPCLKEHFLVPAAVAAAASKGAQERDPSRDASLMVVLDRLAVVTANTTGKEFKEDILPIVATALDSPTPAVLDAALRSVPAMLPILDFSTIKHELFPVVAAIFSKTNSLAIKIRGLQVFVILCGGSVDGNDSCGTDGLDGLSGEQKRGTSSTALDKYTMQEKIVPLIKGIKTKEPAVMMEALNVLRVVGNVVDADFVAFDLLPVLWAMSLGPLLNLAQFQAFMKLIKSLSARVEEEQVRKLQELSGVDAAAAATSSSIASGHADLMSEFSTFGGAGDSLTSDSANTGSGTIEDDFERLVKGKNGSGGGGGGALMDGGWDAAPAASTRRSPSMMDGRSMNFAATSAAATAPAFSWSTPTPTKPAVAPAPKQQQTKPQSGFRTVTPDLGSFAAMTPFSTQFSQALPARPITTTSTNAAPSWTNVPPTSSTPSTTTSGIQWGAAPPASNSSNPWASPASASSGFSLPPPPGAGSTLVPTPHGGSLSPAPMMGSMRSAGAMSSIPSMAPTPSTAASTFNYMPNYSRAGLGGMNAGSVGGMGNLSHAGGSMQAVSPNTGTTAGMNWNMNMAQPSSNANNAGMMATQPGKTGLDKYESLL</sequence>
<dbReference type="InterPro" id="IPR011009">
    <property type="entry name" value="Kinase-like_dom_sf"/>
</dbReference>
<dbReference type="InterPro" id="IPR011989">
    <property type="entry name" value="ARM-like"/>
</dbReference>
<dbReference type="Gene3D" id="1.10.510.10">
    <property type="entry name" value="Transferase(Phosphotransferase) domain 1"/>
    <property type="match status" value="1"/>
</dbReference>
<dbReference type="InterPro" id="IPR051177">
    <property type="entry name" value="CIK-Related_Protein"/>
</dbReference>